<accession>A0ABQ9LWQ9</accession>
<dbReference type="Proteomes" id="UP001174677">
    <property type="component" value="Chromosome 9"/>
</dbReference>
<sequence length="91" mass="10633">MVRTRFQEAKTGKQDWEKKAGYFWKQVGKALLCTYTLFGGACLYSDTTPLGWWTLNPRPKEEQELAQLYERREFPYPGGTEAMEEFITKGK</sequence>
<protein>
    <submittedName>
        <fullName evidence="1">Uncharacterized protein</fullName>
    </submittedName>
</protein>
<organism evidence="1 2">
    <name type="scientific">Hevea brasiliensis</name>
    <name type="common">Para rubber tree</name>
    <name type="synonym">Siphonia brasiliensis</name>
    <dbReference type="NCBI Taxonomy" id="3981"/>
    <lineage>
        <taxon>Eukaryota</taxon>
        <taxon>Viridiplantae</taxon>
        <taxon>Streptophyta</taxon>
        <taxon>Embryophyta</taxon>
        <taxon>Tracheophyta</taxon>
        <taxon>Spermatophyta</taxon>
        <taxon>Magnoliopsida</taxon>
        <taxon>eudicotyledons</taxon>
        <taxon>Gunneridae</taxon>
        <taxon>Pentapetalae</taxon>
        <taxon>rosids</taxon>
        <taxon>fabids</taxon>
        <taxon>Malpighiales</taxon>
        <taxon>Euphorbiaceae</taxon>
        <taxon>Crotonoideae</taxon>
        <taxon>Micrandreae</taxon>
        <taxon>Hevea</taxon>
    </lineage>
</organism>
<reference evidence="1" key="1">
    <citation type="journal article" date="2023" name="Plant Biotechnol. J.">
        <title>Chromosome-level wild Hevea brasiliensis genome provides new tools for genomic-assisted breeding and valuable loci to elevate rubber yield.</title>
        <authorList>
            <person name="Cheng H."/>
            <person name="Song X."/>
            <person name="Hu Y."/>
            <person name="Wu T."/>
            <person name="Yang Q."/>
            <person name="An Z."/>
            <person name="Feng S."/>
            <person name="Deng Z."/>
            <person name="Wu W."/>
            <person name="Zeng X."/>
            <person name="Tu M."/>
            <person name="Wang X."/>
            <person name="Huang H."/>
        </authorList>
    </citation>
    <scope>NUCLEOTIDE SEQUENCE</scope>
    <source>
        <strain evidence="1">MT/VB/25A 57/8</strain>
    </source>
</reference>
<proteinExistence type="predicted"/>
<dbReference type="PANTHER" id="PTHR36077:SF1">
    <property type="entry name" value="HOMEOBOX PROSPERO PROTEIN"/>
    <property type="match status" value="1"/>
</dbReference>
<name>A0ABQ9LWQ9_HEVBR</name>
<gene>
    <name evidence="1" type="ORF">P3X46_015695</name>
</gene>
<evidence type="ECO:0000313" key="1">
    <source>
        <dbReference type="EMBL" id="KAJ9172459.1"/>
    </source>
</evidence>
<dbReference type="PANTHER" id="PTHR36077">
    <property type="entry name" value="BNAA02G07370D PROTEIN"/>
    <property type="match status" value="1"/>
</dbReference>
<evidence type="ECO:0000313" key="2">
    <source>
        <dbReference type="Proteomes" id="UP001174677"/>
    </source>
</evidence>
<comment type="caution">
    <text evidence="1">The sequence shown here is derived from an EMBL/GenBank/DDBJ whole genome shotgun (WGS) entry which is preliminary data.</text>
</comment>
<keyword evidence="2" id="KW-1185">Reference proteome</keyword>
<dbReference type="EMBL" id="JARPOI010000009">
    <property type="protein sequence ID" value="KAJ9172459.1"/>
    <property type="molecule type" value="Genomic_DNA"/>
</dbReference>